<dbReference type="SUPFAM" id="SSF47954">
    <property type="entry name" value="Cyclin-like"/>
    <property type="match status" value="2"/>
</dbReference>
<keyword evidence="4" id="KW-0132">Cell division</keyword>
<dbReference type="Gramene" id="PRQ35212">
    <property type="protein sequence ID" value="PRQ35212"/>
    <property type="gene ID" value="RchiOBHm_Chr5g0077551"/>
</dbReference>
<feature type="domain" description="Cyclin-like" evidence="11">
    <location>
        <begin position="304"/>
        <end position="388"/>
    </location>
</feature>
<evidence type="ECO:0000256" key="6">
    <source>
        <dbReference type="ARBA" id="ARBA00023127"/>
    </source>
</evidence>
<keyword evidence="14" id="KW-1185">Reference proteome</keyword>
<dbReference type="Proteomes" id="UP000238479">
    <property type="component" value="Chromosome 5"/>
</dbReference>
<dbReference type="EMBL" id="PDCK01000043">
    <property type="protein sequence ID" value="PRQ35212.1"/>
    <property type="molecule type" value="Genomic_DNA"/>
</dbReference>
<gene>
    <name evidence="13" type="ORF">RchiOBHm_Chr5g0077551</name>
</gene>
<organism evidence="13 14">
    <name type="scientific">Rosa chinensis</name>
    <name type="common">China rose</name>
    <dbReference type="NCBI Taxonomy" id="74649"/>
    <lineage>
        <taxon>Eukaryota</taxon>
        <taxon>Viridiplantae</taxon>
        <taxon>Streptophyta</taxon>
        <taxon>Embryophyta</taxon>
        <taxon>Tracheophyta</taxon>
        <taxon>Spermatophyta</taxon>
        <taxon>Magnoliopsida</taxon>
        <taxon>eudicotyledons</taxon>
        <taxon>Gunneridae</taxon>
        <taxon>Pentapetalae</taxon>
        <taxon>rosids</taxon>
        <taxon>fabids</taxon>
        <taxon>Rosales</taxon>
        <taxon>Rosaceae</taxon>
        <taxon>Rosoideae</taxon>
        <taxon>Rosoideae incertae sedis</taxon>
        <taxon>Rosa</taxon>
    </lineage>
</organism>
<dbReference type="GO" id="GO:0010332">
    <property type="term" value="P:response to gamma radiation"/>
    <property type="evidence" value="ECO:0007669"/>
    <property type="project" value="UniProtKB-ARBA"/>
</dbReference>
<dbReference type="AlphaFoldDB" id="A0A2P6QM13"/>
<dbReference type="InterPro" id="IPR013763">
    <property type="entry name" value="Cyclin-like_dom"/>
</dbReference>
<dbReference type="PANTHER" id="PTHR10177">
    <property type="entry name" value="CYCLINS"/>
    <property type="match status" value="1"/>
</dbReference>
<dbReference type="InterPro" id="IPR036915">
    <property type="entry name" value="Cyclin-like_sf"/>
</dbReference>
<comment type="subunit">
    <text evidence="3">Interacts with the CDC2 protein kinase to form a serine/threonine kinase holoenzyme complex also known as maturation promoting factor (MPF). The cyclin subunit imparts substrate specificity to the complex.</text>
</comment>
<feature type="domain" description="Cyclin C-terminal" evidence="12">
    <location>
        <begin position="300"/>
        <end position="419"/>
    </location>
</feature>
<dbReference type="InterPro" id="IPR046965">
    <property type="entry name" value="Cyclin_A/B-like"/>
</dbReference>
<dbReference type="GO" id="GO:0016538">
    <property type="term" value="F:cyclin-dependent protein serine/threonine kinase regulator activity"/>
    <property type="evidence" value="ECO:0007669"/>
    <property type="project" value="InterPro"/>
</dbReference>
<dbReference type="Gene3D" id="1.10.472.10">
    <property type="entry name" value="Cyclin-like"/>
    <property type="match status" value="2"/>
</dbReference>
<dbReference type="OMA" id="NDYMESQ"/>
<reference evidence="13 14" key="1">
    <citation type="journal article" date="2018" name="Nat. Genet.">
        <title>The Rosa genome provides new insights in the design of modern roses.</title>
        <authorList>
            <person name="Bendahmane M."/>
        </authorList>
    </citation>
    <scope>NUCLEOTIDE SEQUENCE [LARGE SCALE GENOMIC DNA]</scope>
    <source>
        <strain evidence="14">cv. Old Blush</strain>
    </source>
</reference>
<comment type="caution">
    <text evidence="13">The sequence shown here is derived from an EMBL/GenBank/DDBJ whole genome shotgun (WGS) entry which is preliminary data.</text>
</comment>
<comment type="function">
    <text evidence="1">Essential for the control of the cell cycle at the G2/M (mitosis) transition.</text>
</comment>
<evidence type="ECO:0000256" key="10">
    <source>
        <dbReference type="SAM" id="MobiDB-lite"/>
    </source>
</evidence>
<dbReference type="InterPro" id="IPR006671">
    <property type="entry name" value="Cyclin_N"/>
</dbReference>
<evidence type="ECO:0000256" key="9">
    <source>
        <dbReference type="RuleBase" id="RU000383"/>
    </source>
</evidence>
<dbReference type="PIRSF" id="PIRSF001771">
    <property type="entry name" value="Cyclin_A_B_D_E"/>
    <property type="match status" value="1"/>
</dbReference>
<evidence type="ECO:0000256" key="4">
    <source>
        <dbReference type="ARBA" id="ARBA00022618"/>
    </source>
</evidence>
<dbReference type="Pfam" id="PF00134">
    <property type="entry name" value="Cyclin_N"/>
    <property type="match status" value="1"/>
</dbReference>
<comment type="similarity">
    <text evidence="2">Belongs to the cyclin family. Cyclin AB subfamily.</text>
</comment>
<evidence type="ECO:0000313" key="13">
    <source>
        <dbReference type="EMBL" id="PRQ35212.1"/>
    </source>
</evidence>
<evidence type="ECO:0000256" key="2">
    <source>
        <dbReference type="ARBA" id="ARBA00006955"/>
    </source>
</evidence>
<feature type="region of interest" description="Disordered" evidence="10">
    <location>
        <begin position="1"/>
        <end position="23"/>
    </location>
</feature>
<name>A0A2P6QM13_ROSCH</name>
<dbReference type="SMART" id="SM01332">
    <property type="entry name" value="Cyclin_C"/>
    <property type="match status" value="1"/>
</dbReference>
<keyword evidence="7" id="KW-0131">Cell cycle</keyword>
<accession>A0A2P6QM13</accession>
<dbReference type="Pfam" id="PF02984">
    <property type="entry name" value="Cyclin_C"/>
    <property type="match status" value="1"/>
</dbReference>
<dbReference type="GO" id="GO:0044772">
    <property type="term" value="P:mitotic cell cycle phase transition"/>
    <property type="evidence" value="ECO:0007669"/>
    <property type="project" value="InterPro"/>
</dbReference>
<protein>
    <recommendedName>
        <fullName evidence="8">B-like cyclin</fullName>
    </recommendedName>
</protein>
<dbReference type="OrthoDB" id="5590282at2759"/>
<evidence type="ECO:0000259" key="11">
    <source>
        <dbReference type="SMART" id="SM00385"/>
    </source>
</evidence>
<dbReference type="InterPro" id="IPR039361">
    <property type="entry name" value="Cyclin"/>
</dbReference>
<proteinExistence type="inferred from homology"/>
<dbReference type="PROSITE" id="PS00292">
    <property type="entry name" value="CYCLINS"/>
    <property type="match status" value="1"/>
</dbReference>
<evidence type="ECO:0000256" key="5">
    <source>
        <dbReference type="ARBA" id="ARBA00022776"/>
    </source>
</evidence>
<evidence type="ECO:0000256" key="1">
    <source>
        <dbReference type="ARBA" id="ARBA00003222"/>
    </source>
</evidence>
<keyword evidence="5" id="KW-0498">Mitosis</keyword>
<dbReference type="STRING" id="74649.A0A2P6QM13"/>
<dbReference type="InterPro" id="IPR048258">
    <property type="entry name" value="Cyclins_cyclin-box"/>
</dbReference>
<feature type="domain" description="Cyclin-like" evidence="11">
    <location>
        <begin position="207"/>
        <end position="291"/>
    </location>
</feature>
<sequence>MDTRAVVPPQPRGNGKVHGEAPRRNQRVALEDRTNFEAGQVEIEGKITRRITRSFHAQLLANAQKNNGNPVLVPGVVDKAAKNRNDAPAKKVTKKAADEDVIVVSSDEEKKKPVNRGKPVQCSRKEVKTLTSILTARSKAMACGDTNKLKEQIVDFDAADVNDELAVVEYVDELYKFYKLEEDDCRVGDYMDTQPDINSKMRSILIDWLIDVHRKFELMPETFYLTVNIIDRFLSRTMVTRRELQLVGISSMVIASKYEEVWAPQVNDFVCLSDYAYTGNQIRVMEKAILQKLEWYLTVPTPYVFLARYIKASISPDDEMKNMVYFLAELGVLDYQTTIRHSPSMIAAAAVYAAHCTLNKMPFWTETLKHHTGYSEEQLRECAKVLVGFHSKAGESDLKALFKKYTKPEYSAVARRTPAKIC</sequence>
<evidence type="ECO:0000256" key="3">
    <source>
        <dbReference type="ARBA" id="ARBA00011177"/>
    </source>
</evidence>
<dbReference type="SMART" id="SM00385">
    <property type="entry name" value="CYCLIN"/>
    <property type="match status" value="2"/>
</dbReference>
<evidence type="ECO:0000259" key="12">
    <source>
        <dbReference type="SMART" id="SM01332"/>
    </source>
</evidence>
<dbReference type="InterPro" id="IPR004367">
    <property type="entry name" value="Cyclin_C-dom"/>
</dbReference>
<evidence type="ECO:0000313" key="14">
    <source>
        <dbReference type="Proteomes" id="UP000238479"/>
    </source>
</evidence>
<evidence type="ECO:0000256" key="7">
    <source>
        <dbReference type="ARBA" id="ARBA00023306"/>
    </source>
</evidence>
<dbReference type="FunFam" id="1.10.472.10:FF:000032">
    <property type="entry name" value="G2/mitotic-specific cyclin-1"/>
    <property type="match status" value="1"/>
</dbReference>
<keyword evidence="6 9" id="KW-0195">Cyclin</keyword>
<dbReference type="GO" id="GO:0051301">
    <property type="term" value="P:cell division"/>
    <property type="evidence" value="ECO:0007669"/>
    <property type="project" value="UniProtKB-KW"/>
</dbReference>
<evidence type="ECO:0000256" key="8">
    <source>
        <dbReference type="ARBA" id="ARBA00032263"/>
    </source>
</evidence>